<dbReference type="RefSeq" id="WP_379929611.1">
    <property type="nucleotide sequence ID" value="NZ_JBHUMM010000023.1"/>
</dbReference>
<evidence type="ECO:0000256" key="2">
    <source>
        <dbReference type="SAM" id="Phobius"/>
    </source>
</evidence>
<proteinExistence type="predicted"/>
<keyword evidence="2" id="KW-0472">Membrane</keyword>
<evidence type="ECO:0000313" key="5">
    <source>
        <dbReference type="Proteomes" id="UP001597497"/>
    </source>
</evidence>
<keyword evidence="2" id="KW-1133">Transmembrane helix</keyword>
<feature type="transmembrane region" description="Helical" evidence="2">
    <location>
        <begin position="360"/>
        <end position="381"/>
    </location>
</feature>
<feature type="compositionally biased region" description="Acidic residues" evidence="1">
    <location>
        <begin position="264"/>
        <end position="329"/>
    </location>
</feature>
<feature type="compositionally biased region" description="Basic and acidic residues" evidence="1">
    <location>
        <begin position="212"/>
        <end position="227"/>
    </location>
</feature>
<evidence type="ECO:0000256" key="3">
    <source>
        <dbReference type="SAM" id="SignalP"/>
    </source>
</evidence>
<keyword evidence="5" id="KW-1185">Reference proteome</keyword>
<feature type="chain" id="PRO_5046637251" evidence="3">
    <location>
        <begin position="29"/>
        <end position="388"/>
    </location>
</feature>
<comment type="caution">
    <text evidence="4">The sequence shown here is derived from an EMBL/GenBank/DDBJ whole genome shotgun (WGS) entry which is preliminary data.</text>
</comment>
<feature type="compositionally biased region" description="Low complexity" evidence="1">
    <location>
        <begin position="236"/>
        <end position="245"/>
    </location>
</feature>
<feature type="region of interest" description="Disordered" evidence="1">
    <location>
        <begin position="200"/>
        <end position="347"/>
    </location>
</feature>
<feature type="signal peptide" evidence="3">
    <location>
        <begin position="1"/>
        <end position="28"/>
    </location>
</feature>
<dbReference type="EMBL" id="JBHUMM010000023">
    <property type="protein sequence ID" value="MFD2672108.1"/>
    <property type="molecule type" value="Genomic_DNA"/>
</dbReference>
<reference evidence="5" key="1">
    <citation type="journal article" date="2019" name="Int. J. Syst. Evol. Microbiol.">
        <title>The Global Catalogue of Microorganisms (GCM) 10K type strain sequencing project: providing services to taxonomists for standard genome sequencing and annotation.</title>
        <authorList>
            <consortium name="The Broad Institute Genomics Platform"/>
            <consortium name="The Broad Institute Genome Sequencing Center for Infectious Disease"/>
            <person name="Wu L."/>
            <person name="Ma J."/>
        </authorList>
    </citation>
    <scope>NUCLEOTIDE SEQUENCE [LARGE SCALE GENOMIC DNA]</scope>
    <source>
        <strain evidence="5">KCTC 33676</strain>
    </source>
</reference>
<accession>A0ABW5RAR8</accession>
<dbReference type="Proteomes" id="UP001597497">
    <property type="component" value="Unassembled WGS sequence"/>
</dbReference>
<keyword evidence="3" id="KW-0732">Signal</keyword>
<gene>
    <name evidence="4" type="ORF">ACFSUC_10880</name>
</gene>
<name>A0ABW5RAR8_9BACL</name>
<protein>
    <submittedName>
        <fullName evidence="4">Uncharacterized protein</fullName>
    </submittedName>
</protein>
<evidence type="ECO:0000256" key="1">
    <source>
        <dbReference type="SAM" id="MobiDB-lite"/>
    </source>
</evidence>
<organism evidence="4 5">
    <name type="scientific">Marinicrinis sediminis</name>
    <dbReference type="NCBI Taxonomy" id="1652465"/>
    <lineage>
        <taxon>Bacteria</taxon>
        <taxon>Bacillati</taxon>
        <taxon>Bacillota</taxon>
        <taxon>Bacilli</taxon>
        <taxon>Bacillales</taxon>
        <taxon>Paenibacillaceae</taxon>
    </lineage>
</organism>
<evidence type="ECO:0000313" key="4">
    <source>
        <dbReference type="EMBL" id="MFD2672108.1"/>
    </source>
</evidence>
<keyword evidence="2" id="KW-0812">Transmembrane</keyword>
<sequence>MQFKMNKLVPILVMFLIASLIAAPSAWAYSYGDPNKETIAEAYVDMSAKLKQNPPNWKSVKDIYLVHKGELELEFGSQKTKALEQNIQDQDAKAFEANYQSILVSNIERRFKSIRSTGDDYAKQKLLLAKALGTFDVLEPYVGSSKVTSSVRTAFDEALEALGNPGLFGVGKVEKDEQKLNESMDLISSKLKPLFPFTVPVAKPKEPTPPPVEKEKPKPEPEQEKPTPAKPDPPAKTDTSSSDTSKQSDKNDQPANPTATSPDSDTDADASDEEPTDLASDAEGESTEDGEAGDTASEEPVVDGDEGTAAQEDEELETESVEDELEEVETTASVADASEVGETENAFADAPLENNKINPVVTATVIGSVVLIGGIVVFLGLRKGWFKF</sequence>